<reference evidence="1" key="1">
    <citation type="journal article" date="2012" name="FEBS Lett.">
        <title>Genomic analysis of ICEVchBan8: An atypical genetic element in Vibrio cholerae.</title>
        <authorList>
            <person name="Taviani E."/>
            <person name="Spagnoletti M."/>
            <person name="Ceccarelli D."/>
            <person name="Haley B.J."/>
            <person name="Hasan N.A."/>
            <person name="Chen A."/>
            <person name="Colombo M.M."/>
            <person name="Huq A."/>
            <person name="Colwell R.R."/>
        </authorList>
    </citation>
    <scope>NUCLEOTIDE SEQUENCE</scope>
    <source>
        <strain evidence="1">MZ03</strain>
    </source>
</reference>
<dbReference type="InterPro" id="IPR005624">
    <property type="entry name" value="PduO/GlcC-like"/>
</dbReference>
<protein>
    <recommendedName>
        <fullName evidence="2">Heme-binding protein</fullName>
    </recommendedName>
</protein>
<dbReference type="AlphaFoldDB" id="H9CJF2"/>
<proteinExistence type="predicted"/>
<dbReference type="EMBL" id="JQ345361">
    <property type="protein sequence ID" value="AFD29047.1"/>
    <property type="molecule type" value="Genomic_DNA"/>
</dbReference>
<accession>H9CJF2</accession>
<dbReference type="SUPFAM" id="SSF143744">
    <property type="entry name" value="GlcG-like"/>
    <property type="match status" value="1"/>
</dbReference>
<sequence length="127" mass="13178">MAERAADSAFQAALKEAKSVSVSVVDRSGQLMASLRHHNAGVHTIQASYKKAYTANSTKQSTAVIANNIKEGKAPSDLRYLDDNILFLAGGVPIIIDGVVVGGIGVGGAQGHEDARYAQVGAESVVK</sequence>
<dbReference type="InterPro" id="IPR038084">
    <property type="entry name" value="PduO/GlcC-like_sf"/>
</dbReference>
<dbReference type="PANTHER" id="PTHR34309">
    <property type="entry name" value="SLR1406 PROTEIN"/>
    <property type="match status" value="1"/>
</dbReference>
<dbReference type="InterPro" id="IPR052517">
    <property type="entry name" value="GlcG_carb_metab_protein"/>
</dbReference>
<dbReference type="PANTHER" id="PTHR34309:SF1">
    <property type="entry name" value="PROTEIN GLCG"/>
    <property type="match status" value="1"/>
</dbReference>
<name>H9CJF2_VIBCL</name>
<dbReference type="Gene3D" id="3.30.450.150">
    <property type="entry name" value="Haem-degrading domain"/>
    <property type="match status" value="1"/>
</dbReference>
<evidence type="ECO:0000313" key="1">
    <source>
        <dbReference type="EMBL" id="AFD29047.1"/>
    </source>
</evidence>
<evidence type="ECO:0008006" key="2">
    <source>
        <dbReference type="Google" id="ProtNLM"/>
    </source>
</evidence>
<dbReference type="Pfam" id="PF03928">
    <property type="entry name" value="HbpS-like"/>
    <property type="match status" value="1"/>
</dbReference>
<organism evidence="1">
    <name type="scientific">Vibrio cholerae O37</name>
    <dbReference type="NCBI Taxonomy" id="185332"/>
    <lineage>
        <taxon>Bacteria</taxon>
        <taxon>Pseudomonadati</taxon>
        <taxon>Pseudomonadota</taxon>
        <taxon>Gammaproteobacteria</taxon>
        <taxon>Vibrionales</taxon>
        <taxon>Vibrionaceae</taxon>
        <taxon>Vibrio</taxon>
    </lineage>
</organism>